<protein>
    <submittedName>
        <fullName evidence="2">Uncharacterized protein</fullName>
    </submittedName>
</protein>
<name>A0ABN8CZH5_9STRA</name>
<accession>A0ABN8CZH5</accession>
<comment type="caution">
    <text evidence="2">The sequence shown here is derived from an EMBL/GenBank/DDBJ whole genome shotgun (WGS) entry which is preliminary data.</text>
</comment>
<gene>
    <name evidence="2" type="ORF">PBS001_LOCUS5113</name>
</gene>
<evidence type="ECO:0000313" key="2">
    <source>
        <dbReference type="EMBL" id="CAH0518548.1"/>
    </source>
</evidence>
<organism evidence="2 3">
    <name type="scientific">Peronospora belbahrii</name>
    <dbReference type="NCBI Taxonomy" id="622444"/>
    <lineage>
        <taxon>Eukaryota</taxon>
        <taxon>Sar</taxon>
        <taxon>Stramenopiles</taxon>
        <taxon>Oomycota</taxon>
        <taxon>Peronosporomycetes</taxon>
        <taxon>Peronosporales</taxon>
        <taxon>Peronosporaceae</taxon>
        <taxon>Peronospora</taxon>
    </lineage>
</organism>
<keyword evidence="3" id="KW-1185">Reference proteome</keyword>
<sequence length="169" mass="18997">MDETMGTQAAEERFFNFSSLASFFENLGVVKRLKARHANNKAKRMEREAKRMEWEAELKKLIAEEEAFYSLKDSKGQLQLSGHALDEVLAKWAKSEKIQKLTRLEFEEKVKQANRGLSKAELNSISDSKTVCLDASVCDVVSLFGSTAPDLQTLQDDVDTNVALAVHRA</sequence>
<reference evidence="2 3" key="1">
    <citation type="submission" date="2021-11" db="EMBL/GenBank/DDBJ databases">
        <authorList>
            <person name="Islam A."/>
            <person name="Islam S."/>
            <person name="Flora M.S."/>
            <person name="Rahman M."/>
            <person name="Ziaur R.M."/>
            <person name="Epstein J.H."/>
            <person name="Hassan M."/>
            <person name="Klassen M."/>
            <person name="Woodard K."/>
            <person name="Webb A."/>
            <person name="Webby R.J."/>
            <person name="El Zowalaty M.E."/>
        </authorList>
    </citation>
    <scope>NUCLEOTIDE SEQUENCE [LARGE SCALE GENOMIC DNA]</scope>
    <source>
        <strain evidence="2">Pbs1</strain>
    </source>
</reference>
<dbReference type="Proteomes" id="UP001158986">
    <property type="component" value="Unassembled WGS sequence"/>
</dbReference>
<evidence type="ECO:0000313" key="3">
    <source>
        <dbReference type="Proteomes" id="UP001158986"/>
    </source>
</evidence>
<keyword evidence="1" id="KW-0175">Coiled coil</keyword>
<dbReference type="EMBL" id="CAKLCB010000264">
    <property type="protein sequence ID" value="CAH0518548.1"/>
    <property type="molecule type" value="Genomic_DNA"/>
</dbReference>
<feature type="coiled-coil region" evidence="1">
    <location>
        <begin position="35"/>
        <end position="64"/>
    </location>
</feature>
<evidence type="ECO:0000256" key="1">
    <source>
        <dbReference type="SAM" id="Coils"/>
    </source>
</evidence>
<proteinExistence type="predicted"/>